<comment type="caution">
    <text evidence="2">The sequence shown here is derived from an EMBL/GenBank/DDBJ whole genome shotgun (WGS) entry which is preliminary data.</text>
</comment>
<keyword evidence="2" id="KW-0808">Transferase</keyword>
<dbReference type="Proteomes" id="UP000288789">
    <property type="component" value="Unassembled WGS sequence"/>
</dbReference>
<gene>
    <name evidence="2" type="ORF">EGC76_04990</name>
</gene>
<dbReference type="PANTHER" id="PTHR43792:SF1">
    <property type="entry name" value="N-ACETYLTRANSFERASE DOMAIN-CONTAINING PROTEIN"/>
    <property type="match status" value="1"/>
</dbReference>
<dbReference type="SUPFAM" id="SSF55729">
    <property type="entry name" value="Acyl-CoA N-acyltransferases (Nat)"/>
    <property type="match status" value="1"/>
</dbReference>
<keyword evidence="3" id="KW-1185">Reference proteome</keyword>
<protein>
    <submittedName>
        <fullName evidence="2">N-acetyltransferase</fullName>
    </submittedName>
</protein>
<evidence type="ECO:0000313" key="2">
    <source>
        <dbReference type="EMBL" id="RWU11620.1"/>
    </source>
</evidence>
<dbReference type="EMBL" id="RSFE01000003">
    <property type="protein sequence ID" value="RWU11620.1"/>
    <property type="molecule type" value="Genomic_DNA"/>
</dbReference>
<dbReference type="PANTHER" id="PTHR43792">
    <property type="entry name" value="GNAT FAMILY, PUTATIVE (AFU_ORTHOLOGUE AFUA_3G00765)-RELATED-RELATED"/>
    <property type="match status" value="1"/>
</dbReference>
<accession>A0A443Z4M7</accession>
<dbReference type="Gene3D" id="3.40.630.30">
    <property type="match status" value="1"/>
</dbReference>
<organism evidence="2 3">
    <name type="scientific">Pseudidiomarina gelatinasegens</name>
    <dbReference type="NCBI Taxonomy" id="2487740"/>
    <lineage>
        <taxon>Bacteria</taxon>
        <taxon>Pseudomonadati</taxon>
        <taxon>Pseudomonadota</taxon>
        <taxon>Gammaproteobacteria</taxon>
        <taxon>Alteromonadales</taxon>
        <taxon>Idiomarinaceae</taxon>
        <taxon>Pseudidiomarina</taxon>
    </lineage>
</organism>
<dbReference type="Pfam" id="PF13302">
    <property type="entry name" value="Acetyltransf_3"/>
    <property type="match status" value="1"/>
</dbReference>
<reference evidence="2 3" key="1">
    <citation type="submission" date="2018-12" db="EMBL/GenBank/DDBJ databases">
        <authorList>
            <person name="Li A."/>
            <person name="Zhang M."/>
            <person name="Zhu H."/>
        </authorList>
    </citation>
    <scope>NUCLEOTIDE SEQUENCE [LARGE SCALE GENOMIC DNA]</scope>
    <source>
        <strain evidence="2 3">R04H25</strain>
    </source>
</reference>
<dbReference type="InterPro" id="IPR000182">
    <property type="entry name" value="GNAT_dom"/>
</dbReference>
<proteinExistence type="predicted"/>
<name>A0A443Z4M7_9GAMM</name>
<dbReference type="GO" id="GO:0016747">
    <property type="term" value="F:acyltransferase activity, transferring groups other than amino-acyl groups"/>
    <property type="evidence" value="ECO:0007669"/>
    <property type="project" value="InterPro"/>
</dbReference>
<evidence type="ECO:0000259" key="1">
    <source>
        <dbReference type="PROSITE" id="PS51186"/>
    </source>
</evidence>
<dbReference type="OrthoDB" id="9798081at2"/>
<dbReference type="InterPro" id="IPR051531">
    <property type="entry name" value="N-acetyltransferase"/>
</dbReference>
<sequence length="173" mass="19338">MGLNSDLLTLKSDKIVLQKVSLNDVSFLLELLNDPDFITNIGDRGVRTKEQTQAYLEKGVLNQPDYLGLWAIRAADDGYPMGVISVLKRDFLEHIDLGYALLRNARGQGVARCAAFLMLSYLTGKKGVGIVDAIVNPNNQASINLLLKLNFVDIGYVLNPEHERLKLYRYLND</sequence>
<dbReference type="AlphaFoldDB" id="A0A443Z4M7"/>
<evidence type="ECO:0000313" key="3">
    <source>
        <dbReference type="Proteomes" id="UP000288789"/>
    </source>
</evidence>
<dbReference type="InterPro" id="IPR016181">
    <property type="entry name" value="Acyl_CoA_acyltransferase"/>
</dbReference>
<feature type="domain" description="N-acetyltransferase" evidence="1">
    <location>
        <begin position="15"/>
        <end position="172"/>
    </location>
</feature>
<dbReference type="PROSITE" id="PS51186">
    <property type="entry name" value="GNAT"/>
    <property type="match status" value="1"/>
</dbReference>
<dbReference type="RefSeq" id="WP_128351909.1">
    <property type="nucleotide sequence ID" value="NZ_CAXBCQ010000002.1"/>
</dbReference>